<dbReference type="InterPro" id="IPR032466">
    <property type="entry name" value="Metal_Hydrolase"/>
</dbReference>
<dbReference type="GO" id="GO:0016831">
    <property type="term" value="F:carboxy-lyase activity"/>
    <property type="evidence" value="ECO:0007669"/>
    <property type="project" value="InterPro"/>
</dbReference>
<dbReference type="CDD" id="cd01292">
    <property type="entry name" value="metallo-dependent_hydrolases"/>
    <property type="match status" value="1"/>
</dbReference>
<feature type="domain" description="Amidohydrolase-related" evidence="2">
    <location>
        <begin position="44"/>
        <end position="275"/>
    </location>
</feature>
<comment type="caution">
    <text evidence="3">The sequence shown here is derived from an EMBL/GenBank/DDBJ whole genome shotgun (WGS) entry which is preliminary data.</text>
</comment>
<evidence type="ECO:0000313" key="3">
    <source>
        <dbReference type="EMBL" id="KKR04709.1"/>
    </source>
</evidence>
<dbReference type="InterPro" id="IPR032465">
    <property type="entry name" value="ACMSD"/>
</dbReference>
<dbReference type="PANTHER" id="PTHR21240:SF19">
    <property type="entry name" value="CATALYTIC_ HYDROLASE"/>
    <property type="match status" value="1"/>
</dbReference>
<gene>
    <name evidence="3" type="ORF">UT30_C0004G0022</name>
</gene>
<protein>
    <submittedName>
        <fullName evidence="3">Amidohydrolase 2</fullName>
    </submittedName>
</protein>
<dbReference type="SUPFAM" id="SSF51556">
    <property type="entry name" value="Metallo-dependent hydrolases"/>
    <property type="match status" value="1"/>
</dbReference>
<reference evidence="3 4" key="1">
    <citation type="journal article" date="2015" name="Nature">
        <title>rRNA introns, odd ribosomes, and small enigmatic genomes across a large radiation of phyla.</title>
        <authorList>
            <person name="Brown C.T."/>
            <person name="Hug L.A."/>
            <person name="Thomas B.C."/>
            <person name="Sharon I."/>
            <person name="Castelle C.J."/>
            <person name="Singh A."/>
            <person name="Wilkins M.J."/>
            <person name="Williams K.H."/>
            <person name="Banfield J.F."/>
        </authorList>
    </citation>
    <scope>NUCLEOTIDE SEQUENCE [LARGE SCALE GENOMIC DNA]</scope>
</reference>
<sequence length="284" mass="32845">MVIDAHAHLVKNPDFNLLKKIIADGNLEQVWLMDVSGCGLTTHDFASEDEIIEVSAKFPGVYIPFAYLDLRKTPDDIDRLKEKGFFGLKAYRPEKPYDAPEYFPFYERAEKLGMPVLFHTGMVEKCAKGKMGDNLSFGPTNMQPAQLSSIAAAFPGLTLIGGHLGYPWLEETAQNLYYYPNIYHDLSGYRKDVEWLIKNLDRKCNDGLPTRYFNDKILFATDALCYGEKREYLNILKMINFWKLFLELVGSYYYRWGEKTEREKIFYGNAKKIYDSILKNRGNK</sequence>
<dbReference type="PANTHER" id="PTHR21240">
    <property type="entry name" value="2-AMINO-3-CARBOXYLMUCONATE-6-SEMIALDEHYDE DECARBOXYLASE"/>
    <property type="match status" value="1"/>
</dbReference>
<keyword evidence="3" id="KW-0378">Hydrolase</keyword>
<dbReference type="Gene3D" id="3.20.20.140">
    <property type="entry name" value="Metal-dependent hydrolases"/>
    <property type="match status" value="1"/>
</dbReference>
<name>A0A0G0ML31_9BACT</name>
<keyword evidence="1" id="KW-0456">Lyase</keyword>
<proteinExistence type="predicted"/>
<dbReference type="GO" id="GO:0016787">
    <property type="term" value="F:hydrolase activity"/>
    <property type="evidence" value="ECO:0007669"/>
    <property type="project" value="UniProtKB-KW"/>
</dbReference>
<dbReference type="Proteomes" id="UP000033935">
    <property type="component" value="Unassembled WGS sequence"/>
</dbReference>
<evidence type="ECO:0000259" key="2">
    <source>
        <dbReference type="Pfam" id="PF04909"/>
    </source>
</evidence>
<organism evidence="3 4">
    <name type="scientific">Candidatus Uhrbacteria bacterium GW2011_GWF2_39_13</name>
    <dbReference type="NCBI Taxonomy" id="1618995"/>
    <lineage>
        <taxon>Bacteria</taxon>
        <taxon>Candidatus Uhriibacteriota</taxon>
    </lineage>
</organism>
<dbReference type="InterPro" id="IPR006680">
    <property type="entry name" value="Amidohydro-rel"/>
</dbReference>
<dbReference type="EMBL" id="LBWG01000004">
    <property type="protein sequence ID" value="KKR04709.1"/>
    <property type="molecule type" value="Genomic_DNA"/>
</dbReference>
<accession>A0A0G0ML31</accession>
<evidence type="ECO:0000313" key="4">
    <source>
        <dbReference type="Proteomes" id="UP000033935"/>
    </source>
</evidence>
<evidence type="ECO:0000256" key="1">
    <source>
        <dbReference type="ARBA" id="ARBA00023239"/>
    </source>
</evidence>
<dbReference type="Pfam" id="PF04909">
    <property type="entry name" value="Amidohydro_2"/>
    <property type="match status" value="1"/>
</dbReference>
<dbReference type="AlphaFoldDB" id="A0A0G0ML31"/>